<dbReference type="PANTHER" id="PTHR45913">
    <property type="entry name" value="EPM2A-INTERACTING PROTEIN 1"/>
    <property type="match status" value="1"/>
</dbReference>
<dbReference type="EMBL" id="CAJQZP010001558">
    <property type="protein sequence ID" value="CAG5054382.1"/>
    <property type="molecule type" value="Genomic_DNA"/>
</dbReference>
<keyword evidence="2" id="KW-1185">Reference proteome</keyword>
<evidence type="ECO:0000313" key="2">
    <source>
        <dbReference type="Proteomes" id="UP000691718"/>
    </source>
</evidence>
<comment type="caution">
    <text evidence="1">The sequence shown here is derived from an EMBL/GenBank/DDBJ whole genome shotgun (WGS) entry which is preliminary data.</text>
</comment>
<dbReference type="Proteomes" id="UP000691718">
    <property type="component" value="Unassembled WGS sequence"/>
</dbReference>
<evidence type="ECO:0000313" key="1">
    <source>
        <dbReference type="EMBL" id="CAG5054382.1"/>
    </source>
</evidence>
<name>A0A8S3Y4P7_PARAO</name>
<sequence length="116" mass="12961">MLVKAKKPHSLAETVVLPVCIEIVKIMISQEAAKEIEKIPASAETISRRINDIKSTLIEKLRVSGVFALEVDESTDISGHAHLISNVRYIDGCELKEDFLFCLPLSNHTTVKKYLK</sequence>
<dbReference type="PANTHER" id="PTHR45913:SF19">
    <property type="entry name" value="LOW QUALITY PROTEIN: ZINC FINGER BED DOMAIN-CONTAINING PROTEIN 5-LIKE"/>
    <property type="match status" value="1"/>
</dbReference>
<dbReference type="AlphaFoldDB" id="A0A8S3Y4P7"/>
<protein>
    <submittedName>
        <fullName evidence="1">(apollo) hypothetical protein</fullName>
    </submittedName>
</protein>
<dbReference type="OrthoDB" id="1101576at2759"/>
<proteinExistence type="predicted"/>
<gene>
    <name evidence="1" type="ORF">PAPOLLO_LOCUS25950</name>
</gene>
<reference evidence="1" key="1">
    <citation type="submission" date="2021-04" db="EMBL/GenBank/DDBJ databases">
        <authorList>
            <person name="Tunstrom K."/>
        </authorList>
    </citation>
    <scope>NUCLEOTIDE SEQUENCE</scope>
</reference>
<organism evidence="1 2">
    <name type="scientific">Parnassius apollo</name>
    <name type="common">Apollo butterfly</name>
    <name type="synonym">Papilio apollo</name>
    <dbReference type="NCBI Taxonomy" id="110799"/>
    <lineage>
        <taxon>Eukaryota</taxon>
        <taxon>Metazoa</taxon>
        <taxon>Ecdysozoa</taxon>
        <taxon>Arthropoda</taxon>
        <taxon>Hexapoda</taxon>
        <taxon>Insecta</taxon>
        <taxon>Pterygota</taxon>
        <taxon>Neoptera</taxon>
        <taxon>Endopterygota</taxon>
        <taxon>Lepidoptera</taxon>
        <taxon>Glossata</taxon>
        <taxon>Ditrysia</taxon>
        <taxon>Papilionoidea</taxon>
        <taxon>Papilionidae</taxon>
        <taxon>Parnassiinae</taxon>
        <taxon>Parnassini</taxon>
        <taxon>Parnassius</taxon>
        <taxon>Parnassius</taxon>
    </lineage>
</organism>
<accession>A0A8S3Y4P7</accession>